<dbReference type="HOGENOM" id="CLU_2980603_0_0_1"/>
<keyword evidence="2" id="KW-1185">Reference proteome</keyword>
<accession>A0A0C9VQ34</accession>
<gene>
    <name evidence="1" type="ORF">M422DRAFT_779446</name>
</gene>
<dbReference type="AlphaFoldDB" id="A0A0C9VQ34"/>
<reference evidence="1 2" key="1">
    <citation type="submission" date="2014-06" db="EMBL/GenBank/DDBJ databases">
        <title>Evolutionary Origins and Diversification of the Mycorrhizal Mutualists.</title>
        <authorList>
            <consortium name="DOE Joint Genome Institute"/>
            <consortium name="Mycorrhizal Genomics Consortium"/>
            <person name="Kohler A."/>
            <person name="Kuo A."/>
            <person name="Nagy L.G."/>
            <person name="Floudas D."/>
            <person name="Copeland A."/>
            <person name="Barry K.W."/>
            <person name="Cichocki N."/>
            <person name="Veneault-Fourrey C."/>
            <person name="LaButti K."/>
            <person name="Lindquist E.A."/>
            <person name="Lipzen A."/>
            <person name="Lundell T."/>
            <person name="Morin E."/>
            <person name="Murat C."/>
            <person name="Riley R."/>
            <person name="Ohm R."/>
            <person name="Sun H."/>
            <person name="Tunlid A."/>
            <person name="Henrissat B."/>
            <person name="Grigoriev I.V."/>
            <person name="Hibbett D.S."/>
            <person name="Martin F."/>
        </authorList>
    </citation>
    <scope>NUCLEOTIDE SEQUENCE [LARGE SCALE GENOMIC DNA]</scope>
    <source>
        <strain evidence="1 2">SS14</strain>
    </source>
</reference>
<protein>
    <submittedName>
        <fullName evidence="1">Uncharacterized protein</fullName>
    </submittedName>
</protein>
<proteinExistence type="predicted"/>
<name>A0A0C9VQ34_SPHS4</name>
<sequence>MNYIRKELRMTARHEQKGRKRRRLRSERWKRAFANEVRKKIGLVMRIRFRERMAAKGY</sequence>
<dbReference type="EMBL" id="KN837118">
    <property type="protein sequence ID" value="KIJ44362.1"/>
    <property type="molecule type" value="Genomic_DNA"/>
</dbReference>
<evidence type="ECO:0000313" key="2">
    <source>
        <dbReference type="Proteomes" id="UP000054279"/>
    </source>
</evidence>
<dbReference type="Proteomes" id="UP000054279">
    <property type="component" value="Unassembled WGS sequence"/>
</dbReference>
<organism evidence="1 2">
    <name type="scientific">Sphaerobolus stellatus (strain SS14)</name>
    <dbReference type="NCBI Taxonomy" id="990650"/>
    <lineage>
        <taxon>Eukaryota</taxon>
        <taxon>Fungi</taxon>
        <taxon>Dikarya</taxon>
        <taxon>Basidiomycota</taxon>
        <taxon>Agaricomycotina</taxon>
        <taxon>Agaricomycetes</taxon>
        <taxon>Phallomycetidae</taxon>
        <taxon>Geastrales</taxon>
        <taxon>Sphaerobolaceae</taxon>
        <taxon>Sphaerobolus</taxon>
    </lineage>
</organism>
<evidence type="ECO:0000313" key="1">
    <source>
        <dbReference type="EMBL" id="KIJ44362.1"/>
    </source>
</evidence>